<evidence type="ECO:0000313" key="2">
    <source>
        <dbReference type="Proteomes" id="UP000235371"/>
    </source>
</evidence>
<dbReference type="Proteomes" id="UP000235371">
    <property type="component" value="Unassembled WGS sequence"/>
</dbReference>
<reference evidence="1 2" key="1">
    <citation type="submission" date="2016-04" db="EMBL/GenBank/DDBJ databases">
        <title>A degradative enzymes factory behind the ericoid mycorrhizal symbiosis.</title>
        <authorList>
            <consortium name="DOE Joint Genome Institute"/>
            <person name="Martino E."/>
            <person name="Morin E."/>
            <person name="Grelet G."/>
            <person name="Kuo A."/>
            <person name="Kohler A."/>
            <person name="Daghino S."/>
            <person name="Barry K."/>
            <person name="Choi C."/>
            <person name="Cichocki N."/>
            <person name="Clum A."/>
            <person name="Copeland A."/>
            <person name="Hainaut M."/>
            <person name="Haridas S."/>
            <person name="Labutti K."/>
            <person name="Lindquist E."/>
            <person name="Lipzen A."/>
            <person name="Khouja H.-R."/>
            <person name="Murat C."/>
            <person name="Ohm R."/>
            <person name="Olson A."/>
            <person name="Spatafora J."/>
            <person name="Veneault-Fourrey C."/>
            <person name="Henrissat B."/>
            <person name="Grigoriev I."/>
            <person name="Martin F."/>
            <person name="Perotto S."/>
        </authorList>
    </citation>
    <scope>NUCLEOTIDE SEQUENCE [LARGE SCALE GENOMIC DNA]</scope>
    <source>
        <strain evidence="1 2">E</strain>
    </source>
</reference>
<protein>
    <submittedName>
        <fullName evidence="1">Uncharacterized protein</fullName>
    </submittedName>
</protein>
<sequence>MFCGWMERERCGCTFVLYILASVESPASPPKSQPCIFLLYTFPPYNGIHSFAILLYSSLLYNGIHSFLNPPMLTTVGTRPFRVRP</sequence>
<dbReference type="RefSeq" id="XP_024738516.1">
    <property type="nucleotide sequence ID" value="XM_024872305.1"/>
</dbReference>
<organism evidence="1 2">
    <name type="scientific">Hyaloscypha bicolor E</name>
    <dbReference type="NCBI Taxonomy" id="1095630"/>
    <lineage>
        <taxon>Eukaryota</taxon>
        <taxon>Fungi</taxon>
        <taxon>Dikarya</taxon>
        <taxon>Ascomycota</taxon>
        <taxon>Pezizomycotina</taxon>
        <taxon>Leotiomycetes</taxon>
        <taxon>Helotiales</taxon>
        <taxon>Hyaloscyphaceae</taxon>
        <taxon>Hyaloscypha</taxon>
        <taxon>Hyaloscypha bicolor</taxon>
    </lineage>
</organism>
<gene>
    <name evidence="1" type="ORF">K444DRAFT_374559</name>
</gene>
<proteinExistence type="predicted"/>
<evidence type="ECO:0000313" key="1">
    <source>
        <dbReference type="EMBL" id="PMD61612.1"/>
    </source>
</evidence>
<name>A0A2J6TF30_9HELO</name>
<keyword evidence="2" id="KW-1185">Reference proteome</keyword>
<accession>A0A2J6TF30</accession>
<dbReference type="InParanoid" id="A0A2J6TF30"/>
<dbReference type="GeneID" id="36580386"/>
<dbReference type="AlphaFoldDB" id="A0A2J6TF30"/>
<dbReference type="EMBL" id="KZ613786">
    <property type="protein sequence ID" value="PMD61612.1"/>
    <property type="molecule type" value="Genomic_DNA"/>
</dbReference>